<organism evidence="1 2">
    <name type="scientific">Paraburkholderia rhynchosiae</name>
    <dbReference type="NCBI Taxonomy" id="487049"/>
    <lineage>
        <taxon>Bacteria</taxon>
        <taxon>Pseudomonadati</taxon>
        <taxon>Pseudomonadota</taxon>
        <taxon>Betaproteobacteria</taxon>
        <taxon>Burkholderiales</taxon>
        <taxon>Burkholderiaceae</taxon>
        <taxon>Paraburkholderia</taxon>
    </lineage>
</organism>
<accession>A0ACC7NQD0</accession>
<gene>
    <name evidence="1" type="ORF">PQR01_40745</name>
</gene>
<reference evidence="1 2" key="1">
    <citation type="journal article" date="2024" name="Chem. Sci.">
        <title>Discovery of megapolipeptins by genome mining of a Burkholderiales bacteria collection.</title>
        <authorList>
            <person name="Paulo B.S."/>
            <person name="Recchia M.J.J."/>
            <person name="Lee S."/>
            <person name="Fergusson C.H."/>
            <person name="Romanowski S.B."/>
            <person name="Hernandez A."/>
            <person name="Krull N."/>
            <person name="Liu D.Y."/>
            <person name="Cavanagh H."/>
            <person name="Bos A."/>
            <person name="Gray C.A."/>
            <person name="Murphy B.T."/>
            <person name="Linington R.G."/>
            <person name="Eustaquio A.S."/>
        </authorList>
    </citation>
    <scope>NUCLEOTIDE SEQUENCE [LARGE SCALE GENOMIC DNA]</scope>
    <source>
        <strain evidence="1 2">RL18-126-BIB-B</strain>
    </source>
</reference>
<protein>
    <submittedName>
        <fullName evidence="1">Uncharacterized protein</fullName>
    </submittedName>
</protein>
<proteinExistence type="predicted"/>
<evidence type="ECO:0000313" key="2">
    <source>
        <dbReference type="Proteomes" id="UP001629235"/>
    </source>
</evidence>
<comment type="caution">
    <text evidence="1">The sequence shown here is derived from an EMBL/GenBank/DDBJ whole genome shotgun (WGS) entry which is preliminary data.</text>
</comment>
<keyword evidence="2" id="KW-1185">Reference proteome</keyword>
<dbReference type="EMBL" id="JAQQDW010000272">
    <property type="protein sequence ID" value="MFM0109514.1"/>
    <property type="molecule type" value="Genomic_DNA"/>
</dbReference>
<evidence type="ECO:0000313" key="1">
    <source>
        <dbReference type="EMBL" id="MFM0109514.1"/>
    </source>
</evidence>
<feature type="non-terminal residue" evidence="1">
    <location>
        <position position="206"/>
    </location>
</feature>
<dbReference type="Proteomes" id="UP001629235">
    <property type="component" value="Unassembled WGS sequence"/>
</dbReference>
<name>A0ACC7NQD0_9BURK</name>
<sequence>MEIKNDRSVTKAYAYTDPNDDKVKKPSPQPAGRQQKLSLSLRPDTPTKQQHLAMRDTSAYQSAQSPDRLGTDQKLPYLSLGTNAATFPVARNATGGDGAPNSMTPLSTFSGRDMPVFQGPFHPQPSGADKPAFLNTSIVSRHRREADTNVPSPTHSIQPDGIDHAGSPLNQTNETSVATGNAQTFTIFGTNEVLQPNSSYSLPQRE</sequence>